<feature type="transmembrane region" description="Helical" evidence="6">
    <location>
        <begin position="187"/>
        <end position="209"/>
    </location>
</feature>
<comment type="caution">
    <text evidence="8">The sequence shown here is derived from an EMBL/GenBank/DDBJ whole genome shotgun (WGS) entry which is preliminary data.</text>
</comment>
<dbReference type="Pfam" id="PF09335">
    <property type="entry name" value="VTT_dom"/>
    <property type="match status" value="1"/>
</dbReference>
<organism evidence="8 9">
    <name type="scientific">Salinarimonas ramus</name>
    <dbReference type="NCBI Taxonomy" id="690164"/>
    <lineage>
        <taxon>Bacteria</taxon>
        <taxon>Pseudomonadati</taxon>
        <taxon>Pseudomonadota</taxon>
        <taxon>Alphaproteobacteria</taxon>
        <taxon>Hyphomicrobiales</taxon>
        <taxon>Salinarimonadaceae</taxon>
        <taxon>Salinarimonas</taxon>
    </lineage>
</organism>
<evidence type="ECO:0000313" key="8">
    <source>
        <dbReference type="EMBL" id="GGK36363.1"/>
    </source>
</evidence>
<evidence type="ECO:0000256" key="5">
    <source>
        <dbReference type="ARBA" id="ARBA00023136"/>
    </source>
</evidence>
<feature type="transmembrane region" description="Helical" evidence="6">
    <location>
        <begin position="229"/>
        <end position="246"/>
    </location>
</feature>
<proteinExistence type="inferred from homology"/>
<dbReference type="PANTHER" id="PTHR12677">
    <property type="entry name" value="GOLGI APPARATUS MEMBRANE PROTEIN TVP38-RELATED"/>
    <property type="match status" value="1"/>
</dbReference>
<feature type="domain" description="VTT" evidence="7">
    <location>
        <begin position="93"/>
        <end position="207"/>
    </location>
</feature>
<accession>A0A917V4K1</accession>
<comment type="similarity">
    <text evidence="6">Belongs to the TVP38/TMEM64 family.</text>
</comment>
<dbReference type="AlphaFoldDB" id="A0A917V4K1"/>
<evidence type="ECO:0000256" key="4">
    <source>
        <dbReference type="ARBA" id="ARBA00022989"/>
    </source>
</evidence>
<feature type="transmembrane region" description="Helical" evidence="6">
    <location>
        <begin position="155"/>
        <end position="180"/>
    </location>
</feature>
<keyword evidence="4 6" id="KW-1133">Transmembrane helix</keyword>
<name>A0A917V4K1_9HYPH</name>
<evidence type="ECO:0000256" key="3">
    <source>
        <dbReference type="ARBA" id="ARBA00022692"/>
    </source>
</evidence>
<feature type="transmembrane region" description="Helical" evidence="6">
    <location>
        <begin position="67"/>
        <end position="90"/>
    </location>
</feature>
<keyword evidence="3 6" id="KW-0812">Transmembrane</keyword>
<evidence type="ECO:0000256" key="2">
    <source>
        <dbReference type="ARBA" id="ARBA00022475"/>
    </source>
</evidence>
<evidence type="ECO:0000259" key="7">
    <source>
        <dbReference type="Pfam" id="PF09335"/>
    </source>
</evidence>
<comment type="subcellular location">
    <subcellularLocation>
        <location evidence="1 6">Cell membrane</location>
        <topology evidence="1 6">Multi-pass membrane protein</topology>
    </subcellularLocation>
</comment>
<evidence type="ECO:0000256" key="6">
    <source>
        <dbReference type="RuleBase" id="RU366058"/>
    </source>
</evidence>
<sequence>MTAMQDTNDDRVGAAASETTKARSPLRRFGPLVGLAAMIAAAFALGLDEYISFETLRANSERLQDFVAQSFVVAALAYVALYAIVVAASLPGGAVLTMTGGFLFGVFAGTAFAVVGATIGATGIFLIAKTALGDTLREKAGGAVSRMAEGFRKDAFSYLLFLRLVPAFPFFVVNLAPAFLGVGLRTYVTATFVGIIPGAFVFASVGAGFESVIAQGGELSASGVLTPQVITALVGLAVLALIPVIVRRVREGKGRG</sequence>
<dbReference type="InterPro" id="IPR032816">
    <property type="entry name" value="VTT_dom"/>
</dbReference>
<feature type="transmembrane region" description="Helical" evidence="6">
    <location>
        <begin position="102"/>
        <end position="128"/>
    </location>
</feature>
<dbReference type="PANTHER" id="PTHR12677:SF59">
    <property type="entry name" value="GOLGI APPARATUS MEMBRANE PROTEIN TVP38-RELATED"/>
    <property type="match status" value="1"/>
</dbReference>
<reference evidence="8 9" key="1">
    <citation type="journal article" date="2014" name="Int. J. Syst. Evol. Microbiol.">
        <title>Complete genome sequence of Corynebacterium casei LMG S-19264T (=DSM 44701T), isolated from a smear-ripened cheese.</title>
        <authorList>
            <consortium name="US DOE Joint Genome Institute (JGI-PGF)"/>
            <person name="Walter F."/>
            <person name="Albersmeier A."/>
            <person name="Kalinowski J."/>
            <person name="Ruckert C."/>
        </authorList>
    </citation>
    <scope>NUCLEOTIDE SEQUENCE [LARGE SCALE GENOMIC DNA]</scope>
    <source>
        <strain evidence="8 9">CGMCC 1.9161</strain>
    </source>
</reference>
<keyword evidence="5 6" id="KW-0472">Membrane</keyword>
<gene>
    <name evidence="8" type="ORF">GCM10011322_24200</name>
</gene>
<protein>
    <recommendedName>
        <fullName evidence="6">TVP38/TMEM64 family membrane protein</fullName>
    </recommendedName>
</protein>
<dbReference type="GO" id="GO:0005886">
    <property type="term" value="C:plasma membrane"/>
    <property type="evidence" value="ECO:0007669"/>
    <property type="project" value="UniProtKB-SubCell"/>
</dbReference>
<keyword evidence="2 6" id="KW-1003">Cell membrane</keyword>
<dbReference type="RefSeq" id="WP_244645332.1">
    <property type="nucleotide sequence ID" value="NZ_BMMF01000006.1"/>
</dbReference>
<evidence type="ECO:0000256" key="1">
    <source>
        <dbReference type="ARBA" id="ARBA00004651"/>
    </source>
</evidence>
<feature type="transmembrane region" description="Helical" evidence="6">
    <location>
        <begin position="29"/>
        <end position="47"/>
    </location>
</feature>
<evidence type="ECO:0000313" key="9">
    <source>
        <dbReference type="Proteomes" id="UP000600449"/>
    </source>
</evidence>
<dbReference type="InterPro" id="IPR015414">
    <property type="entry name" value="TMEM64"/>
</dbReference>
<dbReference type="EMBL" id="BMMF01000006">
    <property type="protein sequence ID" value="GGK36363.1"/>
    <property type="molecule type" value="Genomic_DNA"/>
</dbReference>
<keyword evidence="9" id="KW-1185">Reference proteome</keyword>
<dbReference type="Proteomes" id="UP000600449">
    <property type="component" value="Unassembled WGS sequence"/>
</dbReference>